<name>A0ABP8UX35_9GAMM</name>
<evidence type="ECO:0000313" key="2">
    <source>
        <dbReference type="EMBL" id="GAA4648405.1"/>
    </source>
</evidence>
<reference evidence="3" key="1">
    <citation type="journal article" date="2019" name="Int. J. Syst. Evol. Microbiol.">
        <title>The Global Catalogue of Microorganisms (GCM) 10K type strain sequencing project: providing services to taxonomists for standard genome sequencing and annotation.</title>
        <authorList>
            <consortium name="The Broad Institute Genomics Platform"/>
            <consortium name="The Broad Institute Genome Sequencing Center for Infectious Disease"/>
            <person name="Wu L."/>
            <person name="Ma J."/>
        </authorList>
    </citation>
    <scope>NUCLEOTIDE SEQUENCE [LARGE SCALE GENOMIC DNA]</scope>
    <source>
        <strain evidence="3">JCM 17805</strain>
    </source>
</reference>
<dbReference type="RefSeq" id="WP_345194038.1">
    <property type="nucleotide sequence ID" value="NZ_BAABFL010000070.1"/>
</dbReference>
<organism evidence="2 3">
    <name type="scientific">Kistimonas scapharcae</name>
    <dbReference type="NCBI Taxonomy" id="1036133"/>
    <lineage>
        <taxon>Bacteria</taxon>
        <taxon>Pseudomonadati</taxon>
        <taxon>Pseudomonadota</taxon>
        <taxon>Gammaproteobacteria</taxon>
        <taxon>Oceanospirillales</taxon>
        <taxon>Endozoicomonadaceae</taxon>
        <taxon>Kistimonas</taxon>
    </lineage>
</organism>
<feature type="domain" description="Chemoreceptor zinc-binding" evidence="1">
    <location>
        <begin position="14"/>
        <end position="78"/>
    </location>
</feature>
<dbReference type="Gene3D" id="1.20.120.30">
    <property type="entry name" value="Aspartate receptor, ligand-binding domain"/>
    <property type="match status" value="1"/>
</dbReference>
<sequence>MDIKEQIENGIIAHGVWKMRIRRAITSGQSDWSPEVVRQDNQCEFGQWLYGLEDKSSPFFDDVKSLHAEFHKTAAAVLAMALAGNRDKAIAALNVGGKYDTISHALSEKLMAWKRKA</sequence>
<dbReference type="InterPro" id="IPR025991">
    <property type="entry name" value="Chemoreceptor_zinc-bind_dom"/>
</dbReference>
<evidence type="ECO:0000313" key="3">
    <source>
        <dbReference type="Proteomes" id="UP001500604"/>
    </source>
</evidence>
<evidence type="ECO:0000259" key="1">
    <source>
        <dbReference type="Pfam" id="PF13682"/>
    </source>
</evidence>
<dbReference type="Proteomes" id="UP001500604">
    <property type="component" value="Unassembled WGS sequence"/>
</dbReference>
<dbReference type="EMBL" id="BAABFL010000070">
    <property type="protein sequence ID" value="GAA4648405.1"/>
    <property type="molecule type" value="Genomic_DNA"/>
</dbReference>
<protein>
    <recommendedName>
        <fullName evidence="1">Chemoreceptor zinc-binding domain-containing protein</fullName>
    </recommendedName>
</protein>
<keyword evidence="3" id="KW-1185">Reference proteome</keyword>
<proteinExistence type="predicted"/>
<comment type="caution">
    <text evidence="2">The sequence shown here is derived from an EMBL/GenBank/DDBJ whole genome shotgun (WGS) entry which is preliminary data.</text>
</comment>
<gene>
    <name evidence="2" type="ORF">GCM10023116_06740</name>
</gene>
<dbReference type="Pfam" id="PF13682">
    <property type="entry name" value="CZB"/>
    <property type="match status" value="1"/>
</dbReference>
<accession>A0ABP8UX35</accession>